<evidence type="ECO:0000313" key="1">
    <source>
        <dbReference type="EMBL" id="KAG8634896.1"/>
    </source>
</evidence>
<organism evidence="1 2">
    <name type="scientific">Manihot esculenta</name>
    <name type="common">Cassava</name>
    <name type="synonym">Jatropha manihot</name>
    <dbReference type="NCBI Taxonomy" id="3983"/>
    <lineage>
        <taxon>Eukaryota</taxon>
        <taxon>Viridiplantae</taxon>
        <taxon>Streptophyta</taxon>
        <taxon>Embryophyta</taxon>
        <taxon>Tracheophyta</taxon>
        <taxon>Spermatophyta</taxon>
        <taxon>Magnoliopsida</taxon>
        <taxon>eudicotyledons</taxon>
        <taxon>Gunneridae</taxon>
        <taxon>Pentapetalae</taxon>
        <taxon>rosids</taxon>
        <taxon>fabids</taxon>
        <taxon>Malpighiales</taxon>
        <taxon>Euphorbiaceae</taxon>
        <taxon>Crotonoideae</taxon>
        <taxon>Manihoteae</taxon>
        <taxon>Manihot</taxon>
    </lineage>
</organism>
<accession>A0ACB7G4R7</accession>
<dbReference type="EMBL" id="CM004403">
    <property type="protein sequence ID" value="KAG8634896.1"/>
    <property type="molecule type" value="Genomic_DNA"/>
</dbReference>
<proteinExistence type="predicted"/>
<evidence type="ECO:0000313" key="2">
    <source>
        <dbReference type="Proteomes" id="UP000091857"/>
    </source>
</evidence>
<sequence>MNYRLLSPTPETCCIDIGNMMAKHVFGWQNIQTRTSQKVNNLRRRIELPNFVLQTYSEIDFYHFLNCFFQFHSINRFWVGLHLSIYAAYDRILGLMNTIHFSLTEVFFLLSYLLI</sequence>
<keyword evidence="2" id="KW-1185">Reference proteome</keyword>
<comment type="caution">
    <text evidence="1">The sequence shown here is derived from an EMBL/GenBank/DDBJ whole genome shotgun (WGS) entry which is preliminary data.</text>
</comment>
<name>A0ACB7G4R7_MANES</name>
<protein>
    <submittedName>
        <fullName evidence="1">Uncharacterized protein</fullName>
    </submittedName>
</protein>
<dbReference type="Proteomes" id="UP000091857">
    <property type="component" value="Chromosome 17"/>
</dbReference>
<gene>
    <name evidence="1" type="ORF">MANES_17G101501v8</name>
</gene>
<reference evidence="2" key="1">
    <citation type="journal article" date="2016" name="Nat. Biotechnol.">
        <title>Sequencing wild and cultivated cassava and related species reveals extensive interspecific hybridization and genetic diversity.</title>
        <authorList>
            <person name="Bredeson J.V."/>
            <person name="Lyons J.B."/>
            <person name="Prochnik S.E."/>
            <person name="Wu G.A."/>
            <person name="Ha C.M."/>
            <person name="Edsinger-Gonzales E."/>
            <person name="Grimwood J."/>
            <person name="Schmutz J."/>
            <person name="Rabbi I.Y."/>
            <person name="Egesi C."/>
            <person name="Nauluvula P."/>
            <person name="Lebot V."/>
            <person name="Ndunguru J."/>
            <person name="Mkamilo G."/>
            <person name="Bart R.S."/>
            <person name="Setter T.L."/>
            <person name="Gleadow R.M."/>
            <person name="Kulakow P."/>
            <person name="Ferguson M.E."/>
            <person name="Rounsley S."/>
            <person name="Rokhsar D.S."/>
        </authorList>
    </citation>
    <scope>NUCLEOTIDE SEQUENCE [LARGE SCALE GENOMIC DNA]</scope>
    <source>
        <strain evidence="2">cv. AM560-2</strain>
    </source>
</reference>